<keyword evidence="5 9" id="KW-0812">Transmembrane</keyword>
<dbReference type="GO" id="GO:0022857">
    <property type="term" value="F:transmembrane transporter activity"/>
    <property type="evidence" value="ECO:0007669"/>
    <property type="project" value="UniProtKB-UniRule"/>
</dbReference>
<proteinExistence type="inferred from homology"/>
<evidence type="ECO:0000256" key="3">
    <source>
        <dbReference type="ARBA" id="ARBA00022475"/>
    </source>
</evidence>
<organism evidence="11 12">
    <name type="scientific">Halomonas organivorans</name>
    <dbReference type="NCBI Taxonomy" id="257772"/>
    <lineage>
        <taxon>Bacteria</taxon>
        <taxon>Pseudomonadati</taxon>
        <taxon>Pseudomonadota</taxon>
        <taxon>Gammaproteobacteria</taxon>
        <taxon>Oceanospirillales</taxon>
        <taxon>Halomonadaceae</taxon>
        <taxon>Halomonas</taxon>
    </lineage>
</organism>
<keyword evidence="3" id="KW-1003">Cell membrane</keyword>
<evidence type="ECO:0000256" key="5">
    <source>
        <dbReference type="ARBA" id="ARBA00022692"/>
    </source>
</evidence>
<evidence type="ECO:0000256" key="7">
    <source>
        <dbReference type="ARBA" id="ARBA00023136"/>
    </source>
</evidence>
<comment type="subunit">
    <text evidence="9">The complex comprises the extracytoplasmic solute receptor protein and the two transmembrane proteins.</text>
</comment>
<feature type="transmembrane region" description="Helical" evidence="9">
    <location>
        <begin position="29"/>
        <end position="48"/>
    </location>
</feature>
<dbReference type="EMBL" id="JACHXM010000016">
    <property type="protein sequence ID" value="MBB3142018.1"/>
    <property type="molecule type" value="Genomic_DNA"/>
</dbReference>
<keyword evidence="4 9" id="KW-0997">Cell inner membrane</keyword>
<reference evidence="11 12" key="1">
    <citation type="submission" date="2020-08" db="EMBL/GenBank/DDBJ databases">
        <title>Genomic Encyclopedia of Type Strains, Phase III (KMG-III): the genomes of soil and plant-associated and newly described type strains.</title>
        <authorList>
            <person name="Whitman W."/>
        </authorList>
    </citation>
    <scope>NUCLEOTIDE SEQUENCE [LARGE SCALE GENOMIC DNA]</scope>
    <source>
        <strain evidence="11 12">CECT 5995</strain>
    </source>
</reference>
<evidence type="ECO:0000256" key="2">
    <source>
        <dbReference type="ARBA" id="ARBA00022448"/>
    </source>
</evidence>
<name>A0A7W5C1E4_9GAMM</name>
<evidence type="ECO:0000259" key="10">
    <source>
        <dbReference type="Pfam" id="PF04290"/>
    </source>
</evidence>
<dbReference type="GO" id="GO:0015740">
    <property type="term" value="P:C4-dicarboxylate transport"/>
    <property type="evidence" value="ECO:0007669"/>
    <property type="project" value="TreeGrafter"/>
</dbReference>
<dbReference type="PANTHER" id="PTHR35011:SF10">
    <property type="entry name" value="TRAP TRANSPORTER SMALL PERMEASE PROTEIN"/>
    <property type="match status" value="1"/>
</dbReference>
<keyword evidence="12" id="KW-1185">Reference proteome</keyword>
<dbReference type="GO" id="GO:0005886">
    <property type="term" value="C:plasma membrane"/>
    <property type="evidence" value="ECO:0007669"/>
    <property type="project" value="UniProtKB-SubCell"/>
</dbReference>
<dbReference type="InterPro" id="IPR007387">
    <property type="entry name" value="TRAP_DctQ"/>
</dbReference>
<evidence type="ECO:0000256" key="8">
    <source>
        <dbReference type="ARBA" id="ARBA00038436"/>
    </source>
</evidence>
<evidence type="ECO:0000313" key="11">
    <source>
        <dbReference type="EMBL" id="MBB3142018.1"/>
    </source>
</evidence>
<keyword evidence="7 9" id="KW-0472">Membrane</keyword>
<feature type="transmembrane region" description="Helical" evidence="9">
    <location>
        <begin position="68"/>
        <end position="85"/>
    </location>
</feature>
<dbReference type="PANTHER" id="PTHR35011">
    <property type="entry name" value="2,3-DIKETO-L-GULONATE TRAP TRANSPORTER SMALL PERMEASE PROTEIN YIAM"/>
    <property type="match status" value="1"/>
</dbReference>
<comment type="subcellular location">
    <subcellularLocation>
        <location evidence="1 9">Cell inner membrane</location>
        <topology evidence="1 9">Multi-pass membrane protein</topology>
    </subcellularLocation>
</comment>
<feature type="domain" description="Tripartite ATP-independent periplasmic transporters DctQ component" evidence="10">
    <location>
        <begin position="45"/>
        <end position="175"/>
    </location>
</feature>
<evidence type="ECO:0000256" key="4">
    <source>
        <dbReference type="ARBA" id="ARBA00022519"/>
    </source>
</evidence>
<accession>A0A7W5C1E4</accession>
<feature type="transmembrane region" description="Helical" evidence="9">
    <location>
        <begin position="149"/>
        <end position="169"/>
    </location>
</feature>
<evidence type="ECO:0000256" key="9">
    <source>
        <dbReference type="RuleBase" id="RU369079"/>
    </source>
</evidence>
<comment type="similarity">
    <text evidence="8 9">Belongs to the TRAP transporter small permease family.</text>
</comment>
<dbReference type="RefSeq" id="WP_183388373.1">
    <property type="nucleotide sequence ID" value="NZ_JACHXM010000016.1"/>
</dbReference>
<sequence>MSSQHRRDGAAFPSVAALLVEALGRMTSALAALGAGLAMLLVVYMLGHILLEIGLRLFGRSTFILDEYIGYAVAAMTFLGLPYALEKGGLIRVALVLERLPRAWRWPFELFASVTALLAFGWLARYWTVAVERSFQRGIVSETLAQTPLWIPQGTLLVGLYLLCLVLAVRSLRILVQRHAFDSGDA</sequence>
<feature type="transmembrane region" description="Helical" evidence="9">
    <location>
        <begin position="106"/>
        <end position="129"/>
    </location>
</feature>
<dbReference type="Pfam" id="PF04290">
    <property type="entry name" value="DctQ"/>
    <property type="match status" value="1"/>
</dbReference>
<gene>
    <name evidence="11" type="ORF">FHR96_002903</name>
</gene>
<comment type="function">
    <text evidence="9">Part of the tripartite ATP-independent periplasmic (TRAP) transport system.</text>
</comment>
<keyword evidence="2 9" id="KW-0813">Transport</keyword>
<protein>
    <recommendedName>
        <fullName evidence="9">TRAP transporter small permease protein</fullName>
    </recommendedName>
</protein>
<keyword evidence="6 9" id="KW-1133">Transmembrane helix</keyword>
<evidence type="ECO:0000256" key="1">
    <source>
        <dbReference type="ARBA" id="ARBA00004429"/>
    </source>
</evidence>
<comment type="caution">
    <text evidence="11">The sequence shown here is derived from an EMBL/GenBank/DDBJ whole genome shotgun (WGS) entry which is preliminary data.</text>
</comment>
<evidence type="ECO:0000313" key="12">
    <source>
        <dbReference type="Proteomes" id="UP000525987"/>
    </source>
</evidence>
<dbReference type="AlphaFoldDB" id="A0A7W5C1E4"/>
<evidence type="ECO:0000256" key="6">
    <source>
        <dbReference type="ARBA" id="ARBA00022989"/>
    </source>
</evidence>
<dbReference type="InterPro" id="IPR055348">
    <property type="entry name" value="DctQ"/>
</dbReference>
<dbReference type="Proteomes" id="UP000525987">
    <property type="component" value="Unassembled WGS sequence"/>
</dbReference>